<evidence type="ECO:0000259" key="3">
    <source>
        <dbReference type="Pfam" id="PF01408"/>
    </source>
</evidence>
<dbReference type="OrthoDB" id="6417021at2759"/>
<name>A0A0P7BG85_9HYPO</name>
<dbReference type="PANTHER" id="PTHR43708">
    <property type="entry name" value="CONSERVED EXPRESSED OXIDOREDUCTASE (EUROFUNG)"/>
    <property type="match status" value="1"/>
</dbReference>
<dbReference type="InterPro" id="IPR036291">
    <property type="entry name" value="NAD(P)-bd_dom_sf"/>
</dbReference>
<dbReference type="Proteomes" id="UP000050424">
    <property type="component" value="Unassembled WGS sequence"/>
</dbReference>
<dbReference type="InterPro" id="IPR055170">
    <property type="entry name" value="GFO_IDH_MocA-like_dom"/>
</dbReference>
<accession>A0A0P7BG85</accession>
<protein>
    <recommendedName>
        <fullName evidence="7">Oxidoreductase</fullName>
    </recommendedName>
</protein>
<reference evidence="5 6" key="1">
    <citation type="submission" date="2015-09" db="EMBL/GenBank/DDBJ databases">
        <title>Draft genome of a European isolate of the apple canker pathogen Neonectria ditissima.</title>
        <authorList>
            <person name="Gomez-Cortecero A."/>
            <person name="Harrison R.J."/>
            <person name="Armitage A.D."/>
        </authorList>
    </citation>
    <scope>NUCLEOTIDE SEQUENCE [LARGE SCALE GENOMIC DNA]</scope>
    <source>
        <strain evidence="5 6">R09/05</strain>
    </source>
</reference>
<comment type="similarity">
    <text evidence="1">Belongs to the Gfo/Idh/MocA family.</text>
</comment>
<dbReference type="Gene3D" id="3.30.360.10">
    <property type="entry name" value="Dihydrodipicolinate Reductase, domain 2"/>
    <property type="match status" value="1"/>
</dbReference>
<dbReference type="SUPFAM" id="SSF55347">
    <property type="entry name" value="Glyceraldehyde-3-phosphate dehydrogenase-like, C-terminal domain"/>
    <property type="match status" value="1"/>
</dbReference>
<dbReference type="EMBL" id="LKCW01000109">
    <property type="protein sequence ID" value="KPM39343.1"/>
    <property type="molecule type" value="Genomic_DNA"/>
</dbReference>
<keyword evidence="2" id="KW-0560">Oxidoreductase</keyword>
<proteinExistence type="inferred from homology"/>
<dbReference type="Pfam" id="PF01408">
    <property type="entry name" value="GFO_IDH_MocA"/>
    <property type="match status" value="1"/>
</dbReference>
<organism evidence="5 6">
    <name type="scientific">Neonectria ditissima</name>
    <dbReference type="NCBI Taxonomy" id="78410"/>
    <lineage>
        <taxon>Eukaryota</taxon>
        <taxon>Fungi</taxon>
        <taxon>Dikarya</taxon>
        <taxon>Ascomycota</taxon>
        <taxon>Pezizomycotina</taxon>
        <taxon>Sordariomycetes</taxon>
        <taxon>Hypocreomycetidae</taxon>
        <taxon>Hypocreales</taxon>
        <taxon>Nectriaceae</taxon>
        <taxon>Neonectria</taxon>
    </lineage>
</organism>
<evidence type="ECO:0000313" key="6">
    <source>
        <dbReference type="Proteomes" id="UP000050424"/>
    </source>
</evidence>
<evidence type="ECO:0008006" key="7">
    <source>
        <dbReference type="Google" id="ProtNLM"/>
    </source>
</evidence>
<dbReference type="GO" id="GO:0016491">
    <property type="term" value="F:oxidoreductase activity"/>
    <property type="evidence" value="ECO:0007669"/>
    <property type="project" value="UniProtKB-KW"/>
</dbReference>
<evidence type="ECO:0000256" key="2">
    <source>
        <dbReference type="ARBA" id="ARBA00023002"/>
    </source>
</evidence>
<dbReference type="SUPFAM" id="SSF51735">
    <property type="entry name" value="NAD(P)-binding Rossmann-fold domains"/>
    <property type="match status" value="1"/>
</dbReference>
<gene>
    <name evidence="5" type="ORF">AK830_g7199</name>
</gene>
<comment type="caution">
    <text evidence="5">The sequence shown here is derived from an EMBL/GenBank/DDBJ whole genome shotgun (WGS) entry which is preliminary data.</text>
</comment>
<dbReference type="InterPro" id="IPR051317">
    <property type="entry name" value="Gfo/Idh/MocA_oxidoreduct"/>
</dbReference>
<dbReference type="AlphaFoldDB" id="A0A0P7BG85"/>
<dbReference type="PANTHER" id="PTHR43708:SF5">
    <property type="entry name" value="CONSERVED EXPRESSED OXIDOREDUCTASE (EUROFUNG)-RELATED"/>
    <property type="match status" value="1"/>
</dbReference>
<sequence length="379" mass="42173">MSPIKVGVVGYGSSAKSFHLPFIQAIPDYEVVAILQRAEAPADPTSAPKGSHCTVDFPSIKHHRTADAFFADPEIQFVVVATQTDTHALFAEKALLAGKNVIVDKPFARSAEEADKVIKIAEEKGLILTCFQNRRWDADFQTLKQVIDKGALGDIKEAELHYDFERAPWLHLMTEKKYTPGSGHAFGLGTHSVDQALALFGRPKSVTGFFRAQRDIDSEIEDSFTIILQYDGAQKDLLVTVKTCVVSPLAQQLKQLVRGTKGSFIKFQQRSFCPQEEQIAAGKKPLEEGFGVESEEFRGILTTYEEFDSSVQKYDPETKKYTGRYPTITGRWMGVYENVADAINGKAELAVKAIQSRDGLRVIELARESHDKGITVQWR</sequence>
<evidence type="ECO:0000259" key="4">
    <source>
        <dbReference type="Pfam" id="PF22725"/>
    </source>
</evidence>
<dbReference type="GO" id="GO:0000166">
    <property type="term" value="F:nucleotide binding"/>
    <property type="evidence" value="ECO:0007669"/>
    <property type="project" value="InterPro"/>
</dbReference>
<feature type="domain" description="Gfo/Idh/MocA-like oxidoreductase N-terminal" evidence="3">
    <location>
        <begin position="4"/>
        <end position="129"/>
    </location>
</feature>
<dbReference type="InterPro" id="IPR000683">
    <property type="entry name" value="Gfo/Idh/MocA-like_OxRdtase_N"/>
</dbReference>
<evidence type="ECO:0000256" key="1">
    <source>
        <dbReference type="ARBA" id="ARBA00010928"/>
    </source>
</evidence>
<feature type="domain" description="GFO/IDH/MocA-like oxidoreductase" evidence="4">
    <location>
        <begin position="140"/>
        <end position="264"/>
    </location>
</feature>
<dbReference type="Gene3D" id="3.40.50.720">
    <property type="entry name" value="NAD(P)-binding Rossmann-like Domain"/>
    <property type="match status" value="1"/>
</dbReference>
<dbReference type="Pfam" id="PF22725">
    <property type="entry name" value="GFO_IDH_MocA_C3"/>
    <property type="match status" value="1"/>
</dbReference>
<keyword evidence="6" id="KW-1185">Reference proteome</keyword>
<evidence type="ECO:0000313" key="5">
    <source>
        <dbReference type="EMBL" id="KPM39343.1"/>
    </source>
</evidence>
<dbReference type="STRING" id="78410.A0A0P7BG85"/>